<evidence type="ECO:0000313" key="3">
    <source>
        <dbReference type="Proteomes" id="UP000663292"/>
    </source>
</evidence>
<evidence type="ECO:0000313" key="2">
    <source>
        <dbReference type="EMBL" id="QSG13747.1"/>
    </source>
</evidence>
<sequence>MDRRTLLASFGVTAAIGLAGCGGASGATGPTETDTESASVGSRSITTTEAGCGGPDETASVSFDTERTEIAVDGAIGAANPCQEATLAAVDDATGTGTVTVTVGTKPTGDVCVQCLGRVEYTATIGFEGTLPDRIVVEHGEGDLETVADVHR</sequence>
<accession>A0A897NLX9</accession>
<evidence type="ECO:0008006" key="4">
    <source>
        <dbReference type="Google" id="ProtNLM"/>
    </source>
</evidence>
<keyword evidence="3" id="KW-1185">Reference proteome</keyword>
<evidence type="ECO:0000256" key="1">
    <source>
        <dbReference type="SAM" id="MobiDB-lite"/>
    </source>
</evidence>
<organism evidence="2 3">
    <name type="scientific">Halapricum desulfuricans</name>
    <dbReference type="NCBI Taxonomy" id="2841257"/>
    <lineage>
        <taxon>Archaea</taxon>
        <taxon>Methanobacteriati</taxon>
        <taxon>Methanobacteriota</taxon>
        <taxon>Stenosarchaea group</taxon>
        <taxon>Halobacteria</taxon>
        <taxon>Halobacteriales</taxon>
        <taxon>Haloarculaceae</taxon>
        <taxon>Halapricum</taxon>
    </lineage>
</organism>
<dbReference type="EMBL" id="CP064791">
    <property type="protein sequence ID" value="QSG13747.1"/>
    <property type="molecule type" value="Genomic_DNA"/>
</dbReference>
<dbReference type="Proteomes" id="UP000663292">
    <property type="component" value="Chromosome"/>
</dbReference>
<feature type="compositionally biased region" description="Polar residues" evidence="1">
    <location>
        <begin position="28"/>
        <end position="49"/>
    </location>
</feature>
<dbReference type="RefSeq" id="WP_229121703.1">
    <property type="nucleotide sequence ID" value="NZ_CP064791.1"/>
</dbReference>
<dbReference type="GeneID" id="68856835"/>
<reference evidence="2 3" key="1">
    <citation type="submission" date="2020-11" db="EMBL/GenBank/DDBJ databases">
        <title>Carbohydrate-dependent, anaerobic sulfur respiration: A novel catabolism in halophilic archaea.</title>
        <authorList>
            <person name="Sorokin D.Y."/>
            <person name="Messina E."/>
            <person name="Smedile F."/>
            <person name="La Cono V."/>
            <person name="Hallsworth J.E."/>
            <person name="Yakimov M.M."/>
        </authorList>
    </citation>
    <scope>NUCLEOTIDE SEQUENCE [LARGE SCALE GENOMIC DNA]</scope>
    <source>
        <strain evidence="2 3">HSR-Est</strain>
    </source>
</reference>
<gene>
    <name evidence="2" type="ORF">HSEST_0193</name>
</gene>
<name>A0A897NLX9_9EURY</name>
<dbReference type="AlphaFoldDB" id="A0A897NLX9"/>
<protein>
    <recommendedName>
        <fullName evidence="4">Lipoprotein</fullName>
    </recommendedName>
</protein>
<feature type="region of interest" description="Disordered" evidence="1">
    <location>
        <begin position="23"/>
        <end position="60"/>
    </location>
</feature>
<dbReference type="PROSITE" id="PS51257">
    <property type="entry name" value="PROKAR_LIPOPROTEIN"/>
    <property type="match status" value="1"/>
</dbReference>
<proteinExistence type="predicted"/>